<accession>A0ABM3V3G2</accession>
<evidence type="ECO:0000256" key="1">
    <source>
        <dbReference type="SAM" id="MobiDB-lite"/>
    </source>
</evidence>
<sequence length="578" mass="62624">MKKTKSFFLLSIMDATNMFEIELLSKIDTVLERADEISGTKRRTTSEAVEELVKPIAAVKLSESVTESVTADSAPLPTSQLLESVTADPARGKPSESVTAGSYVLPYIAEFASGGPDPITVGSVVVSSARANPSESVTAGSPGTSIVNRNGCRVCTRRHALGTCKEFVAMSVEARIQVVITHRDCTRCLTKGHQRRECHSKKVCYRCGGDHHYLLHDDPKDHHYSSRSRKTTRPRPYPSSESRPNVRSGSHPSVHTTPAGYHTASPLNLLSLQSVATLSPSLVVRIHCVGPSYPVRSVLDPCAIQSQICASMDDVPMSDEERELDLTAVPISEEPTATVPPEAAPPSEGTKNPLTAVPEDPSGETLVSPHPLASCRNNRDSNKACVYCGGKHQLGDCKEFNVMRIERRLRTVDLQNAAETVYRQRILFEIATVGFVAKSATSNHTLLLQPSSNNRTPSSAPQPSTSKHPRPLKKLRKRKPSKRPSFTSHSTRPGTSVTPQQAKISGASTCDANRPITAIQHIAAIQYMTTAGADVEDITSSESKYQAASQAYINSLALINRKLDDLRTVSNCPTGIPY</sequence>
<dbReference type="GeneID" id="131803244"/>
<proteinExistence type="predicted"/>
<feature type="compositionally biased region" description="Basic residues" evidence="1">
    <location>
        <begin position="467"/>
        <end position="482"/>
    </location>
</feature>
<feature type="compositionally biased region" description="Polar residues" evidence="1">
    <location>
        <begin position="486"/>
        <end position="509"/>
    </location>
</feature>
<dbReference type="RefSeq" id="XP_058980322.1">
    <property type="nucleotide sequence ID" value="XM_059124339.1"/>
</dbReference>
<gene>
    <name evidence="3" type="primary">LOC131803244</name>
</gene>
<feature type="compositionally biased region" description="Polar residues" evidence="1">
    <location>
        <begin position="245"/>
        <end position="256"/>
    </location>
</feature>
<feature type="region of interest" description="Disordered" evidence="1">
    <location>
        <begin position="218"/>
        <end position="260"/>
    </location>
</feature>
<feature type="compositionally biased region" description="Low complexity" evidence="1">
    <location>
        <begin position="332"/>
        <end position="348"/>
    </location>
</feature>
<protein>
    <submittedName>
        <fullName evidence="3">Uncharacterized protein LOC131803244</fullName>
    </submittedName>
</protein>
<evidence type="ECO:0000313" key="3">
    <source>
        <dbReference type="RefSeq" id="XP_058980322.1"/>
    </source>
</evidence>
<evidence type="ECO:0000313" key="2">
    <source>
        <dbReference type="Proteomes" id="UP001652621"/>
    </source>
</evidence>
<feature type="region of interest" description="Disordered" evidence="1">
    <location>
        <begin position="329"/>
        <end position="372"/>
    </location>
</feature>
<organism evidence="2 3">
    <name type="scientific">Musca domestica</name>
    <name type="common">House fly</name>
    <dbReference type="NCBI Taxonomy" id="7370"/>
    <lineage>
        <taxon>Eukaryota</taxon>
        <taxon>Metazoa</taxon>
        <taxon>Ecdysozoa</taxon>
        <taxon>Arthropoda</taxon>
        <taxon>Hexapoda</taxon>
        <taxon>Insecta</taxon>
        <taxon>Pterygota</taxon>
        <taxon>Neoptera</taxon>
        <taxon>Endopterygota</taxon>
        <taxon>Diptera</taxon>
        <taxon>Brachycera</taxon>
        <taxon>Muscomorpha</taxon>
        <taxon>Muscoidea</taxon>
        <taxon>Muscidae</taxon>
        <taxon>Musca</taxon>
    </lineage>
</organism>
<dbReference type="PANTHER" id="PTHR47331">
    <property type="entry name" value="PHD-TYPE DOMAIN-CONTAINING PROTEIN"/>
    <property type="match status" value="1"/>
</dbReference>
<keyword evidence="2" id="KW-1185">Reference proteome</keyword>
<feature type="compositionally biased region" description="Polar residues" evidence="1">
    <location>
        <begin position="447"/>
        <end position="466"/>
    </location>
</feature>
<feature type="region of interest" description="Disordered" evidence="1">
    <location>
        <begin position="447"/>
        <end position="509"/>
    </location>
</feature>
<reference evidence="3" key="1">
    <citation type="submission" date="2025-08" db="UniProtKB">
        <authorList>
            <consortium name="RefSeq"/>
        </authorList>
    </citation>
    <scope>IDENTIFICATION</scope>
    <source>
        <strain evidence="3">Aabys</strain>
        <tissue evidence="3">Whole body</tissue>
    </source>
</reference>
<dbReference type="Proteomes" id="UP001652621">
    <property type="component" value="Unplaced"/>
</dbReference>
<name>A0ABM3V3G2_MUSDO</name>
<dbReference type="PANTHER" id="PTHR47331:SF5">
    <property type="entry name" value="RIBONUCLEASE H"/>
    <property type="match status" value="1"/>
</dbReference>